<reference evidence="2 3" key="1">
    <citation type="submission" date="2021-06" db="EMBL/GenBank/DDBJ databases">
        <authorList>
            <person name="Palmer J.M."/>
        </authorList>
    </citation>
    <scope>NUCLEOTIDE SEQUENCE [LARGE SCALE GENOMIC DNA]</scope>
    <source>
        <strain evidence="2 3">GA_2019</strain>
        <tissue evidence="2">Muscle</tissue>
    </source>
</reference>
<proteinExistence type="predicted"/>
<evidence type="ECO:0000313" key="3">
    <source>
        <dbReference type="Proteomes" id="UP001476798"/>
    </source>
</evidence>
<dbReference type="Proteomes" id="UP001476798">
    <property type="component" value="Unassembled WGS sequence"/>
</dbReference>
<feature type="transmembrane region" description="Helical" evidence="1">
    <location>
        <begin position="82"/>
        <end position="101"/>
    </location>
</feature>
<protein>
    <submittedName>
        <fullName evidence="2">Uncharacterized protein</fullName>
    </submittedName>
</protein>
<sequence length="152" mass="16714">MAVMTMSCGQELNLEMGLFCQGMSRRCNRGVMDPMFRRPNNSLPPDKALFLGPVVVAVQSLSNTTGCWFLPYCHPCMADATIVAFFFFSVLLLAVISGFSLSPLNNYFFSSVFACVSFFPTALPISSGHVPDLHLSSEAVYVTQDIRSLGRH</sequence>
<gene>
    <name evidence="2" type="ORF">GOODEAATRI_002147</name>
</gene>
<comment type="caution">
    <text evidence="2">The sequence shown here is derived from an EMBL/GenBank/DDBJ whole genome shotgun (WGS) entry which is preliminary data.</text>
</comment>
<organism evidence="2 3">
    <name type="scientific">Goodea atripinnis</name>
    <dbReference type="NCBI Taxonomy" id="208336"/>
    <lineage>
        <taxon>Eukaryota</taxon>
        <taxon>Metazoa</taxon>
        <taxon>Chordata</taxon>
        <taxon>Craniata</taxon>
        <taxon>Vertebrata</taxon>
        <taxon>Euteleostomi</taxon>
        <taxon>Actinopterygii</taxon>
        <taxon>Neopterygii</taxon>
        <taxon>Teleostei</taxon>
        <taxon>Neoteleostei</taxon>
        <taxon>Acanthomorphata</taxon>
        <taxon>Ovalentaria</taxon>
        <taxon>Atherinomorphae</taxon>
        <taxon>Cyprinodontiformes</taxon>
        <taxon>Goodeidae</taxon>
        <taxon>Goodea</taxon>
    </lineage>
</organism>
<accession>A0ABV0MY01</accession>
<feature type="transmembrane region" description="Helical" evidence="1">
    <location>
        <begin position="48"/>
        <end position="70"/>
    </location>
</feature>
<dbReference type="EMBL" id="JAHRIO010020065">
    <property type="protein sequence ID" value="MEQ2164012.1"/>
    <property type="molecule type" value="Genomic_DNA"/>
</dbReference>
<keyword evidence="1" id="KW-1133">Transmembrane helix</keyword>
<evidence type="ECO:0000313" key="2">
    <source>
        <dbReference type="EMBL" id="MEQ2164012.1"/>
    </source>
</evidence>
<name>A0ABV0MY01_9TELE</name>
<keyword evidence="1" id="KW-0472">Membrane</keyword>
<keyword evidence="1" id="KW-0812">Transmembrane</keyword>
<feature type="transmembrane region" description="Helical" evidence="1">
    <location>
        <begin position="107"/>
        <end position="125"/>
    </location>
</feature>
<keyword evidence="3" id="KW-1185">Reference proteome</keyword>
<evidence type="ECO:0000256" key="1">
    <source>
        <dbReference type="SAM" id="Phobius"/>
    </source>
</evidence>